<dbReference type="EMBL" id="VORT01000007">
    <property type="protein sequence ID" value="TXD72825.1"/>
    <property type="molecule type" value="Genomic_DNA"/>
</dbReference>
<gene>
    <name evidence="2" type="ORF">ESU54_11460</name>
</gene>
<reference evidence="2 3" key="1">
    <citation type="submission" date="2019-08" db="EMBL/GenBank/DDBJ databases">
        <title>Genome of Aequorivita antarctica SW49 (type strain).</title>
        <authorList>
            <person name="Bowman J.P."/>
        </authorList>
    </citation>
    <scope>NUCLEOTIDE SEQUENCE [LARGE SCALE GENOMIC DNA]</scope>
    <source>
        <strain evidence="2 3">SW49</strain>
    </source>
</reference>
<comment type="caution">
    <text evidence="2">The sequence shown here is derived from an EMBL/GenBank/DDBJ whole genome shotgun (WGS) entry which is preliminary data.</text>
</comment>
<dbReference type="Proteomes" id="UP000321497">
    <property type="component" value="Unassembled WGS sequence"/>
</dbReference>
<sequence length="97" mass="10870">MAERTFYIIAVITTPATIKSAAGNQKGSYYNYYYVTWLGMVFMADFLFCGVGAALYFFKITAFFKQLNFLKKVMCCLCVGYKKCDIKTIEVVASGTG</sequence>
<organism evidence="2 3">
    <name type="scientific">Aequorivita antarctica</name>
    <dbReference type="NCBI Taxonomy" id="153266"/>
    <lineage>
        <taxon>Bacteria</taxon>
        <taxon>Pseudomonadati</taxon>
        <taxon>Bacteroidota</taxon>
        <taxon>Flavobacteriia</taxon>
        <taxon>Flavobacteriales</taxon>
        <taxon>Flavobacteriaceae</taxon>
        <taxon>Aequorivita</taxon>
    </lineage>
</organism>
<name>A0A5C6Z012_9FLAO</name>
<proteinExistence type="predicted"/>
<keyword evidence="1" id="KW-0812">Transmembrane</keyword>
<evidence type="ECO:0000313" key="2">
    <source>
        <dbReference type="EMBL" id="TXD72825.1"/>
    </source>
</evidence>
<keyword evidence="1" id="KW-1133">Transmembrane helix</keyword>
<protein>
    <submittedName>
        <fullName evidence="2">Uncharacterized protein</fullName>
    </submittedName>
</protein>
<keyword evidence="1" id="KW-0472">Membrane</keyword>
<feature type="transmembrane region" description="Helical" evidence="1">
    <location>
        <begin position="34"/>
        <end position="58"/>
    </location>
</feature>
<keyword evidence="3" id="KW-1185">Reference proteome</keyword>
<accession>A0A5C6Z012</accession>
<dbReference type="AlphaFoldDB" id="A0A5C6Z012"/>
<evidence type="ECO:0000313" key="3">
    <source>
        <dbReference type="Proteomes" id="UP000321497"/>
    </source>
</evidence>
<evidence type="ECO:0000256" key="1">
    <source>
        <dbReference type="SAM" id="Phobius"/>
    </source>
</evidence>